<dbReference type="NCBIfam" id="TIGR02506">
    <property type="entry name" value="NrdE_NrdA"/>
    <property type="match status" value="1"/>
</dbReference>
<dbReference type="Pfam" id="PF02867">
    <property type="entry name" value="Ribonuc_red_lgC"/>
    <property type="match status" value="1"/>
</dbReference>
<dbReference type="InterPro" id="IPR008926">
    <property type="entry name" value="RNR_R1-su_N"/>
</dbReference>
<dbReference type="GO" id="GO:0009263">
    <property type="term" value="P:deoxyribonucleotide biosynthetic process"/>
    <property type="evidence" value="ECO:0007669"/>
    <property type="project" value="UniProtKB-KW"/>
</dbReference>
<comment type="catalytic activity">
    <reaction evidence="9">
        <text>a 2'-deoxyribonucleoside 5'-diphosphate + [thioredoxin]-disulfide + H2O = a ribonucleoside 5'-diphosphate + [thioredoxin]-dithiol</text>
        <dbReference type="Rhea" id="RHEA:23252"/>
        <dbReference type="Rhea" id="RHEA-COMP:10698"/>
        <dbReference type="Rhea" id="RHEA-COMP:10700"/>
        <dbReference type="ChEBI" id="CHEBI:15377"/>
        <dbReference type="ChEBI" id="CHEBI:29950"/>
        <dbReference type="ChEBI" id="CHEBI:50058"/>
        <dbReference type="ChEBI" id="CHEBI:57930"/>
        <dbReference type="ChEBI" id="CHEBI:73316"/>
        <dbReference type="EC" id="1.17.4.1"/>
    </reaction>
</comment>
<reference evidence="11 12" key="1">
    <citation type="submission" date="2020-08" db="EMBL/GenBank/DDBJ databases">
        <title>Complete genome sequence of Escherichia coli phage VEcB.</title>
        <authorList>
            <person name="Denisenko E."/>
            <person name="Kislichkina A."/>
            <person name="Verevkin V."/>
            <person name="Krasilnikova V."/>
            <person name="Volozhantsev N."/>
        </authorList>
    </citation>
    <scope>NUCLEOTIDE SEQUENCE [LARGE SCALE GENOMIC DNA]</scope>
</reference>
<dbReference type="InterPro" id="IPR005144">
    <property type="entry name" value="ATP-cone_dom"/>
</dbReference>
<dbReference type="GO" id="GO:0004748">
    <property type="term" value="F:ribonucleoside-diphosphate reductase activity, thioredoxin disulfide as acceptor"/>
    <property type="evidence" value="ECO:0007669"/>
    <property type="project" value="UniProtKB-EC"/>
</dbReference>
<evidence type="ECO:0000256" key="4">
    <source>
        <dbReference type="ARBA" id="ARBA00022741"/>
    </source>
</evidence>
<comment type="function">
    <text evidence="9">Provides the precursors necessary for DNA synthesis. Catalyzes the biosynthesis of deoxyribonucleotides from the corresponding ribonucleotides.</text>
</comment>
<dbReference type="Gene3D" id="3.20.70.20">
    <property type="match status" value="1"/>
</dbReference>
<protein>
    <recommendedName>
        <fullName evidence="2 9">Ribonucleoside-diphosphate reductase</fullName>
        <ecNumber evidence="2 9">1.17.4.1</ecNumber>
    </recommendedName>
</protein>
<organism evidence="11 12">
    <name type="scientific">Escherichia phage VEcB</name>
    <dbReference type="NCBI Taxonomy" id="2776821"/>
    <lineage>
        <taxon>Viruses</taxon>
        <taxon>Duplodnaviria</taxon>
        <taxon>Heunggongvirae</taxon>
        <taxon>Uroviricota</taxon>
        <taxon>Caudoviricetes</taxon>
        <taxon>Stephanstirmvirinae</taxon>
        <taxon>Justusliebigvirus</taxon>
        <taxon>Justusliebigvirus VEcB</taxon>
    </lineage>
</organism>
<evidence type="ECO:0000256" key="6">
    <source>
        <dbReference type="ARBA" id="ARBA00023002"/>
    </source>
</evidence>
<evidence type="ECO:0000313" key="11">
    <source>
        <dbReference type="EMBL" id="QOI68008.1"/>
    </source>
</evidence>
<evidence type="ECO:0000256" key="5">
    <source>
        <dbReference type="ARBA" id="ARBA00022840"/>
    </source>
</evidence>
<dbReference type="PANTHER" id="PTHR11573">
    <property type="entry name" value="RIBONUCLEOSIDE-DIPHOSPHATE REDUCTASE LARGE CHAIN"/>
    <property type="match status" value="1"/>
</dbReference>
<dbReference type="GO" id="GO:0005524">
    <property type="term" value="F:ATP binding"/>
    <property type="evidence" value="ECO:0007669"/>
    <property type="project" value="UniProtKB-UniRule"/>
</dbReference>
<keyword evidence="12" id="KW-1185">Reference proteome</keyword>
<dbReference type="SUPFAM" id="SSF48168">
    <property type="entry name" value="R1 subunit of ribonucleotide reductase, N-terminal domain"/>
    <property type="match status" value="1"/>
</dbReference>
<dbReference type="InterPro" id="IPR039718">
    <property type="entry name" value="Rrm1"/>
</dbReference>
<proteinExistence type="inferred from homology"/>
<evidence type="ECO:0000256" key="3">
    <source>
        <dbReference type="ARBA" id="ARBA00022533"/>
    </source>
</evidence>
<dbReference type="InterPro" id="IPR013346">
    <property type="entry name" value="NrdE_NrdA_C"/>
</dbReference>
<keyword evidence="3" id="KW-0021">Allosteric enzyme</keyword>
<name>A0A7L8ZG40_9CAUD</name>
<dbReference type="Gene3D" id="1.10.1650.20">
    <property type="match status" value="1"/>
</dbReference>
<accession>A0A7L8ZG40</accession>
<dbReference type="EC" id="1.17.4.1" evidence="2 9"/>
<evidence type="ECO:0000256" key="9">
    <source>
        <dbReference type="RuleBase" id="RU003410"/>
    </source>
</evidence>
<keyword evidence="7 9" id="KW-0215">Deoxyribonucleotide synthesis</keyword>
<comment type="similarity">
    <text evidence="1 9">Belongs to the ribonucleoside diphosphate reductase large chain family.</text>
</comment>
<dbReference type="InterPro" id="IPR013509">
    <property type="entry name" value="RNR_lsu_N"/>
</dbReference>
<dbReference type="Proteomes" id="UP000593822">
    <property type="component" value="Segment"/>
</dbReference>
<evidence type="ECO:0000256" key="8">
    <source>
        <dbReference type="PROSITE-ProRule" id="PRU00492"/>
    </source>
</evidence>
<dbReference type="EMBL" id="MT932211">
    <property type="protein sequence ID" value="QOI68008.1"/>
    <property type="molecule type" value="Genomic_DNA"/>
</dbReference>
<evidence type="ECO:0000313" key="12">
    <source>
        <dbReference type="Proteomes" id="UP000593822"/>
    </source>
</evidence>
<evidence type="ECO:0000256" key="2">
    <source>
        <dbReference type="ARBA" id="ARBA00012274"/>
    </source>
</evidence>
<keyword evidence="4 8" id="KW-0547">Nucleotide-binding</keyword>
<evidence type="ECO:0000256" key="1">
    <source>
        <dbReference type="ARBA" id="ARBA00010406"/>
    </source>
</evidence>
<dbReference type="PRINTS" id="PR01183">
    <property type="entry name" value="RIBORDTASEM1"/>
</dbReference>
<dbReference type="SUPFAM" id="SSF51998">
    <property type="entry name" value="PFL-like glycyl radical enzymes"/>
    <property type="match status" value="1"/>
</dbReference>
<dbReference type="InterPro" id="IPR000788">
    <property type="entry name" value="RNR_lg_C"/>
</dbReference>
<dbReference type="PROSITE" id="PS51161">
    <property type="entry name" value="ATP_CONE"/>
    <property type="match status" value="1"/>
</dbReference>
<dbReference type="UniPathway" id="UPA00326"/>
<dbReference type="Pfam" id="PF00317">
    <property type="entry name" value="Ribonuc_red_lgN"/>
    <property type="match status" value="1"/>
</dbReference>
<keyword evidence="5 8" id="KW-0067">ATP-binding</keyword>
<sequence length="754" mass="85991">MTQYLSKSIRYVTKTNGKKEEFNPEKLRKWSEFAAGKLNWSEIELEAVKRCYDGVPTRDLHKAMIAACIDKKDQAYSDMAGRLLLGMIYKQAHGGYHNIPSLLDFYNMSVSKGYWGKMDYTEEEIIEIGKIINHDKNLTYGYSVLRQMVDKYLVKDAINDVVFESPQFLFIGVAMKVMEIQPKDRRVEDIKRLYTYVSDLKINLPSPYLTTLRTKIKGSASCCLFRADDTAESLAIANYLAHEYTLNNAGIGVNLQTRATGQGVKNNRIVHGGLLPYLKWMETSVGASKQASRGGSATVTFTILEPDFEDLVRLKNPTTVSEKRVDKLDYSIVVNNAFLRRAAKGKDWMLVSYDEAPELYEALYKSEEEFEEVYEKVSRKRIKKKFVKARDLLAEIITQRAETGRIYMFFADNANKHTPFKDVIYQSNLCQEIFLPTKAFHSMTDLFTGENTEDQELALCFLSSIVAGRVTPEEYEDVAYYTVLTIDNVIETMQYPFKHNEITAKARRSIGVGITNLAHYLASNFVTYSDPYGKKLIHELAERHYYWLARASLRLAKEKGNAEWMHKTKWPEGWLPIDTYAKAVDDIGNFKLKMDWEGLRQDIIAQGGIRNSVLAAIAPNESSSLVSNTTNSVYPVRDTIVYKQSQKGNVLFIVPDYDKLKDIYQSAWDTPDKDMAEAYGLLTKFLDQGASCDKWIDYSKMEGGRLSIKSEMQYILQFAKLGGKSLYYLNSRTKSADSFAQEDSEDEGCSACKM</sequence>
<keyword evidence="6 9" id="KW-0560">Oxidoreductase</keyword>
<dbReference type="PANTHER" id="PTHR11573:SF6">
    <property type="entry name" value="RIBONUCLEOSIDE-DIPHOSPHATE REDUCTASE LARGE SUBUNIT"/>
    <property type="match status" value="1"/>
</dbReference>
<gene>
    <name evidence="11" type="ORF">vecB_070</name>
</gene>
<evidence type="ECO:0000259" key="10">
    <source>
        <dbReference type="PROSITE" id="PS51161"/>
    </source>
</evidence>
<feature type="domain" description="ATP-cone" evidence="10">
    <location>
        <begin position="10"/>
        <end position="94"/>
    </location>
</feature>
<evidence type="ECO:0000256" key="7">
    <source>
        <dbReference type="ARBA" id="ARBA00023116"/>
    </source>
</evidence>